<evidence type="ECO:0000313" key="2">
    <source>
        <dbReference type="Proteomes" id="UP001595824"/>
    </source>
</evidence>
<gene>
    <name evidence="1" type="ORF">ACFPC0_03705</name>
</gene>
<reference evidence="2" key="1">
    <citation type="journal article" date="2019" name="Int. J. Syst. Evol. Microbiol.">
        <title>The Global Catalogue of Microorganisms (GCM) 10K type strain sequencing project: providing services to taxonomists for standard genome sequencing and annotation.</title>
        <authorList>
            <consortium name="The Broad Institute Genomics Platform"/>
            <consortium name="The Broad Institute Genome Sequencing Center for Infectious Disease"/>
            <person name="Wu L."/>
            <person name="Ma J."/>
        </authorList>
    </citation>
    <scope>NUCLEOTIDE SEQUENCE [LARGE SCALE GENOMIC DNA]</scope>
    <source>
        <strain evidence="2">PCU 347</strain>
    </source>
</reference>
<evidence type="ECO:0008006" key="3">
    <source>
        <dbReference type="Google" id="ProtNLM"/>
    </source>
</evidence>
<comment type="caution">
    <text evidence="1">The sequence shown here is derived from an EMBL/GenBank/DDBJ whole genome shotgun (WGS) entry which is preliminary data.</text>
</comment>
<dbReference type="RefSeq" id="WP_018565208.1">
    <property type="nucleotide sequence ID" value="NZ_JBHSDP010000005.1"/>
</dbReference>
<organism evidence="1 2">
    <name type="scientific">Streptomyces andamanensis</name>
    <dbReference type="NCBI Taxonomy" id="1565035"/>
    <lineage>
        <taxon>Bacteria</taxon>
        <taxon>Bacillati</taxon>
        <taxon>Actinomycetota</taxon>
        <taxon>Actinomycetes</taxon>
        <taxon>Kitasatosporales</taxon>
        <taxon>Streptomycetaceae</taxon>
        <taxon>Streptomyces</taxon>
    </lineage>
</organism>
<evidence type="ECO:0000313" key="1">
    <source>
        <dbReference type="EMBL" id="MFC4326950.1"/>
    </source>
</evidence>
<protein>
    <recommendedName>
        <fullName evidence="3">PIN domain-containing protein</fullName>
    </recommendedName>
</protein>
<name>A0ABV8T8L9_9ACTN</name>
<sequence length="153" mass="15931">MTAGPASAVVDSFALYRIVTGHGPEAAAVRVAALTGRLKLLAPSVAVAVTAGMRDCWDETCVQRHGFLGGKLTAFCRRSSLDSAPHDASAAVEAGRLYAASTTLRIDGPEVLAACHAARLADRSGCELLTAARASYCYRAAREAGLRVSLRTV</sequence>
<keyword evidence="2" id="KW-1185">Reference proteome</keyword>
<dbReference type="Proteomes" id="UP001595824">
    <property type="component" value="Unassembled WGS sequence"/>
</dbReference>
<accession>A0ABV8T8L9</accession>
<proteinExistence type="predicted"/>
<dbReference type="EMBL" id="JBHSDP010000005">
    <property type="protein sequence ID" value="MFC4326950.1"/>
    <property type="molecule type" value="Genomic_DNA"/>
</dbReference>